<dbReference type="InterPro" id="IPR014997">
    <property type="entry name" value="DUF1847"/>
</dbReference>
<dbReference type="EMBL" id="AP025516">
    <property type="protein sequence ID" value="BDD87888.1"/>
    <property type="molecule type" value="Genomic_DNA"/>
</dbReference>
<dbReference type="Proteomes" id="UP000830055">
    <property type="component" value="Chromosome"/>
</dbReference>
<dbReference type="RefSeq" id="WP_284151290.1">
    <property type="nucleotide sequence ID" value="NZ_AP025516.1"/>
</dbReference>
<proteinExistence type="predicted"/>
<keyword evidence="2" id="KW-1185">Reference proteome</keyword>
<organism evidence="1 2">
    <name type="scientific">Desulfofustis limnaeus</name>
    <dbReference type="NCBI Taxonomy" id="2740163"/>
    <lineage>
        <taxon>Bacteria</taxon>
        <taxon>Pseudomonadati</taxon>
        <taxon>Thermodesulfobacteriota</taxon>
        <taxon>Desulfobulbia</taxon>
        <taxon>Desulfobulbales</taxon>
        <taxon>Desulfocapsaceae</taxon>
        <taxon>Desulfofustis</taxon>
    </lineage>
</organism>
<accession>A0ABM7WAH4</accession>
<protein>
    <recommendedName>
        <fullName evidence="3">DUF1847 domain-containing protein</fullName>
    </recommendedName>
</protein>
<reference evidence="1 2" key="1">
    <citation type="submission" date="2022-01" db="EMBL/GenBank/DDBJ databases">
        <title>Desulfofustis limnae sp. nov., a novel mesophilic sulfate-reducing bacterium isolated from marsh soil.</title>
        <authorList>
            <person name="Watanabe M."/>
            <person name="Takahashi A."/>
            <person name="Kojima H."/>
            <person name="Fukui M."/>
        </authorList>
    </citation>
    <scope>NUCLEOTIDE SEQUENCE [LARGE SCALE GENOMIC DNA]</scope>
    <source>
        <strain evidence="1 2">PPLL</strain>
    </source>
</reference>
<gene>
    <name evidence="1" type="ORF">DPPLL_22530</name>
</gene>
<evidence type="ECO:0000313" key="1">
    <source>
        <dbReference type="EMBL" id="BDD87888.1"/>
    </source>
</evidence>
<name>A0ABM7WAH4_9BACT</name>
<dbReference type="Pfam" id="PF08901">
    <property type="entry name" value="DUF1847"/>
    <property type="match status" value="1"/>
</dbReference>
<sequence length="225" mass="25674">MSEVYPQCARCPYKPADRLCRNENGKAPDFCPTRNLPELCRRSLDEYESRPEVKEFARQASIQEGDGYLHRELGYDRVRPGKTRIEEVMEFAARMNYRRLGLAFCIGLRNEAKAVEQLIVSRGFEMVSAICKVGRTDKQLIGVEKQQQIDSQVCEAMCNPILQAMVLNDQQTDFNILLGLCVGHDSMFFMYSKAPCTVLAVKDRVLGHNPLAAVYNLDSYYRSLK</sequence>
<evidence type="ECO:0000313" key="2">
    <source>
        <dbReference type="Proteomes" id="UP000830055"/>
    </source>
</evidence>
<evidence type="ECO:0008006" key="3">
    <source>
        <dbReference type="Google" id="ProtNLM"/>
    </source>
</evidence>